<accession>A0ABV2ELV9</accession>
<proteinExistence type="predicted"/>
<evidence type="ECO:0000313" key="3">
    <source>
        <dbReference type="Proteomes" id="UP001549110"/>
    </source>
</evidence>
<dbReference type="Pfam" id="PF08808">
    <property type="entry name" value="RES"/>
    <property type="match status" value="1"/>
</dbReference>
<gene>
    <name evidence="2" type="ORF">ABID41_003134</name>
</gene>
<sequence length="219" mass="23935">MTSWSASRFPTVGVFDDIAEGEDELRVAFLLENLTNPPSQARLAALPAGELAAGPSGSIVMAAFLHASDEGGRFNDGELGAWFASGDLPTAFAETAHHHERRLRASAAGFPARIQMRQLSARTKAKLLDLRGARESRPELYDLDDYSAAQAFARERRWPYADPSEDGLVFQSVRHLGGINICLFRPKAIALPVAQGDHYEYVWNGSGALSIVKLTLVRR</sequence>
<organism evidence="2 3">
    <name type="scientific">Phenylobacterium koreense</name>
    <dbReference type="NCBI Taxonomy" id="266125"/>
    <lineage>
        <taxon>Bacteria</taxon>
        <taxon>Pseudomonadati</taxon>
        <taxon>Pseudomonadota</taxon>
        <taxon>Alphaproteobacteria</taxon>
        <taxon>Caulobacterales</taxon>
        <taxon>Caulobacteraceae</taxon>
        <taxon>Phenylobacterium</taxon>
    </lineage>
</organism>
<dbReference type="InterPro" id="IPR014914">
    <property type="entry name" value="RES_dom"/>
</dbReference>
<reference evidence="2 3" key="1">
    <citation type="submission" date="2024-06" db="EMBL/GenBank/DDBJ databases">
        <title>Genomic Encyclopedia of Type Strains, Phase IV (KMG-IV): sequencing the most valuable type-strain genomes for metagenomic binning, comparative biology and taxonomic classification.</title>
        <authorList>
            <person name="Goeker M."/>
        </authorList>
    </citation>
    <scope>NUCLEOTIDE SEQUENCE [LARGE SCALE GENOMIC DNA]</scope>
    <source>
        <strain evidence="2 3">DSM 17809</strain>
    </source>
</reference>
<dbReference type="RefSeq" id="WP_354298016.1">
    <property type="nucleotide sequence ID" value="NZ_JBEPLU010000002.1"/>
</dbReference>
<keyword evidence="3" id="KW-1185">Reference proteome</keyword>
<protein>
    <recommendedName>
        <fullName evidence="1">RES domain-containing protein</fullName>
    </recommendedName>
</protein>
<feature type="domain" description="RES" evidence="1">
    <location>
        <begin position="63"/>
        <end position="195"/>
    </location>
</feature>
<dbReference type="EMBL" id="JBEPLU010000002">
    <property type="protein sequence ID" value="MET3528016.1"/>
    <property type="molecule type" value="Genomic_DNA"/>
</dbReference>
<evidence type="ECO:0000313" key="2">
    <source>
        <dbReference type="EMBL" id="MET3528016.1"/>
    </source>
</evidence>
<dbReference type="Proteomes" id="UP001549110">
    <property type="component" value="Unassembled WGS sequence"/>
</dbReference>
<dbReference type="SMART" id="SM00953">
    <property type="entry name" value="RES"/>
    <property type="match status" value="1"/>
</dbReference>
<comment type="caution">
    <text evidence="2">The sequence shown here is derived from an EMBL/GenBank/DDBJ whole genome shotgun (WGS) entry which is preliminary data.</text>
</comment>
<name>A0ABV2ELV9_9CAUL</name>
<evidence type="ECO:0000259" key="1">
    <source>
        <dbReference type="SMART" id="SM00953"/>
    </source>
</evidence>